<protein>
    <submittedName>
        <fullName evidence="2">Uncharacterized protein</fullName>
    </submittedName>
</protein>
<feature type="region of interest" description="Disordered" evidence="1">
    <location>
        <begin position="141"/>
        <end position="196"/>
    </location>
</feature>
<organism evidence="2 3">
    <name type="scientific">Flavonifractor plautii</name>
    <name type="common">Fusobacterium plautii</name>
    <dbReference type="NCBI Taxonomy" id="292800"/>
    <lineage>
        <taxon>Bacteria</taxon>
        <taxon>Bacillati</taxon>
        <taxon>Bacillota</taxon>
        <taxon>Clostridia</taxon>
        <taxon>Eubacteriales</taxon>
        <taxon>Oscillospiraceae</taxon>
        <taxon>Flavonifractor</taxon>
    </lineage>
</organism>
<feature type="compositionally biased region" description="Basic and acidic residues" evidence="1">
    <location>
        <begin position="404"/>
        <end position="415"/>
    </location>
</feature>
<dbReference type="AlphaFoldDB" id="A0A173Z8D5"/>
<sequence length="434" mass="44263">MAQVDPIGGHVDGGAYPVTGVPAHADVLHQLVVAGADLAAVHCGPHAPAGQLLHIGYPGGIQFLAVGLLERAGDGVVGVALRQGGQLQKLRLAAVVGMDGGDVKHAAGQSAGLVKDHEFRFGQYLQIVAALYQNTVFRGPADAAEEGQGDGDDQGAGAGDHQEVQSPLDGVHPLDGGKQGGQEGQSHGGQHHGGGVVPGELGDEVFCLGLLAGGVLHQIQNFSHSGLLKGLGDPNPQQAGQVDTAGDHIVAGLGLPGEGLAGEGRSVHIRGALQHHAVQGDALAGLDDDGVTHRHILGVYLPELTVHLNVGVVGPDIHQGGDGLAGLVYGIALEELAHLVEQHDEYGLGVFAGGQGAHSGQGHQKVFIKDLAVGDVAHGPPQDIPGNDGIGDQKGEQPQPSLRGQEKCDRKEHCAGEDAEEHSLLLLGHRTSLL</sequence>
<evidence type="ECO:0000313" key="2">
    <source>
        <dbReference type="EMBL" id="CUN71746.1"/>
    </source>
</evidence>
<feature type="region of interest" description="Disordered" evidence="1">
    <location>
        <begin position="377"/>
        <end position="415"/>
    </location>
</feature>
<evidence type="ECO:0000256" key="1">
    <source>
        <dbReference type="SAM" id="MobiDB-lite"/>
    </source>
</evidence>
<accession>A0A173Z8D5</accession>
<dbReference type="EMBL" id="CYZT01000011">
    <property type="protein sequence ID" value="CUN71746.1"/>
    <property type="molecule type" value="Genomic_DNA"/>
</dbReference>
<proteinExistence type="predicted"/>
<feature type="compositionally biased region" description="Acidic residues" evidence="1">
    <location>
        <begin position="143"/>
        <end position="153"/>
    </location>
</feature>
<gene>
    <name evidence="2" type="ORF">ERS852411_00375</name>
</gene>
<dbReference type="Proteomes" id="UP000095746">
    <property type="component" value="Unassembled WGS sequence"/>
</dbReference>
<feature type="compositionally biased region" description="Gly residues" evidence="1">
    <location>
        <begin position="177"/>
        <end position="196"/>
    </location>
</feature>
<evidence type="ECO:0000313" key="3">
    <source>
        <dbReference type="Proteomes" id="UP000095746"/>
    </source>
</evidence>
<dbReference type="AntiFam" id="ANF00076">
    <property type="entry name" value="Shadow ORF (opposite copA)"/>
</dbReference>
<reference evidence="2 3" key="1">
    <citation type="submission" date="2015-09" db="EMBL/GenBank/DDBJ databases">
        <authorList>
            <consortium name="Pathogen Informatics"/>
        </authorList>
    </citation>
    <scope>NUCLEOTIDE SEQUENCE [LARGE SCALE GENOMIC DNA]</scope>
    <source>
        <strain evidence="2 3">2789STDY5608854</strain>
    </source>
</reference>
<name>A0A173Z8D5_FLAPL</name>